<evidence type="ECO:0000256" key="3">
    <source>
        <dbReference type="ARBA" id="ARBA00022741"/>
    </source>
</evidence>
<dbReference type="SUPFAM" id="SSF90123">
    <property type="entry name" value="ABC transporter transmembrane region"/>
    <property type="match status" value="1"/>
</dbReference>
<dbReference type="PANTHER" id="PTHR24221">
    <property type="entry name" value="ATP-BINDING CASSETTE SUB-FAMILY B"/>
    <property type="match status" value="1"/>
</dbReference>
<dbReference type="InterPro" id="IPR017871">
    <property type="entry name" value="ABC_transporter-like_CS"/>
</dbReference>
<dbReference type="PROSITE" id="PS50893">
    <property type="entry name" value="ABC_TRANSPORTER_2"/>
    <property type="match status" value="1"/>
</dbReference>
<comment type="caution">
    <text evidence="10">The sequence shown here is derived from an EMBL/GenBank/DDBJ whole genome shotgun (WGS) entry which is preliminary data.</text>
</comment>
<dbReference type="PROSITE" id="PS00211">
    <property type="entry name" value="ABC_TRANSPORTER_1"/>
    <property type="match status" value="1"/>
</dbReference>
<evidence type="ECO:0000259" key="8">
    <source>
        <dbReference type="PROSITE" id="PS50893"/>
    </source>
</evidence>
<dbReference type="InterPro" id="IPR036640">
    <property type="entry name" value="ABC1_TM_sf"/>
</dbReference>
<keyword evidence="3" id="KW-0547">Nucleotide-binding</keyword>
<evidence type="ECO:0000256" key="2">
    <source>
        <dbReference type="ARBA" id="ARBA00022692"/>
    </source>
</evidence>
<dbReference type="InterPro" id="IPR039421">
    <property type="entry name" value="Type_1_exporter"/>
</dbReference>
<evidence type="ECO:0000256" key="7">
    <source>
        <dbReference type="SAM" id="Phobius"/>
    </source>
</evidence>
<dbReference type="NCBIfam" id="TIGR02857">
    <property type="entry name" value="CydD"/>
    <property type="match status" value="1"/>
</dbReference>
<evidence type="ECO:0000313" key="11">
    <source>
        <dbReference type="Proteomes" id="UP001195724"/>
    </source>
</evidence>
<dbReference type="PROSITE" id="PS50929">
    <property type="entry name" value="ABC_TM1F"/>
    <property type="match status" value="1"/>
</dbReference>
<keyword evidence="11" id="KW-1185">Reference proteome</keyword>
<keyword evidence="6 7" id="KW-0472">Membrane</keyword>
<keyword evidence="4" id="KW-0067">ATP-binding</keyword>
<dbReference type="Pfam" id="PF00664">
    <property type="entry name" value="ABC_membrane"/>
    <property type="match status" value="1"/>
</dbReference>
<dbReference type="InterPro" id="IPR011527">
    <property type="entry name" value="ABC1_TM_dom"/>
</dbReference>
<feature type="domain" description="ABC transmembrane type-1" evidence="9">
    <location>
        <begin position="40"/>
        <end position="278"/>
    </location>
</feature>
<dbReference type="RefSeq" id="WP_204842308.1">
    <property type="nucleotide sequence ID" value="NZ_JAFBCL010000001.1"/>
</dbReference>
<feature type="domain" description="ABC transporter" evidence="8">
    <location>
        <begin position="303"/>
        <end position="506"/>
    </location>
</feature>
<dbReference type="Proteomes" id="UP001195724">
    <property type="component" value="Unassembled WGS sequence"/>
</dbReference>
<proteinExistence type="predicted"/>
<gene>
    <name evidence="10" type="ORF">JOE68_002275</name>
</gene>
<dbReference type="InterPro" id="IPR014216">
    <property type="entry name" value="ABC_transptr_CydD"/>
</dbReference>
<accession>A0ABS2S621</accession>
<dbReference type="Gene3D" id="3.40.50.300">
    <property type="entry name" value="P-loop containing nucleotide triphosphate hydrolases"/>
    <property type="match status" value="1"/>
</dbReference>
<evidence type="ECO:0000256" key="1">
    <source>
        <dbReference type="ARBA" id="ARBA00004651"/>
    </source>
</evidence>
<dbReference type="PANTHER" id="PTHR24221:SF590">
    <property type="entry name" value="COMPONENT LINKED WITH THE ASSEMBLY OF CYTOCHROME' TRANSPORT TRANSMEMBRANE ATP-BINDING PROTEIN ABC TRANSPORTER CYDD-RELATED"/>
    <property type="match status" value="1"/>
</dbReference>
<dbReference type="InterPro" id="IPR003593">
    <property type="entry name" value="AAA+_ATPase"/>
</dbReference>
<dbReference type="InterPro" id="IPR003439">
    <property type="entry name" value="ABC_transporter-like_ATP-bd"/>
</dbReference>
<dbReference type="InterPro" id="IPR027417">
    <property type="entry name" value="P-loop_NTPase"/>
</dbReference>
<evidence type="ECO:0000313" key="10">
    <source>
        <dbReference type="EMBL" id="MBM7811410.1"/>
    </source>
</evidence>
<feature type="transmembrane region" description="Helical" evidence="7">
    <location>
        <begin position="215"/>
        <end position="236"/>
    </location>
</feature>
<dbReference type="Gene3D" id="1.20.1560.10">
    <property type="entry name" value="ABC transporter type 1, transmembrane domain"/>
    <property type="match status" value="1"/>
</dbReference>
<dbReference type="EMBL" id="JAFBCL010000001">
    <property type="protein sequence ID" value="MBM7811410.1"/>
    <property type="molecule type" value="Genomic_DNA"/>
</dbReference>
<dbReference type="CDD" id="cd03228">
    <property type="entry name" value="ABCC_MRP_Like"/>
    <property type="match status" value="1"/>
</dbReference>
<keyword evidence="2 7" id="KW-0812">Transmembrane</keyword>
<protein>
    <submittedName>
        <fullName evidence="10">Thiol reductant ABC exporter CydD subunit</fullName>
    </submittedName>
</protein>
<dbReference type="SUPFAM" id="SSF52540">
    <property type="entry name" value="P-loop containing nucleoside triphosphate hydrolases"/>
    <property type="match status" value="1"/>
</dbReference>
<evidence type="ECO:0000256" key="4">
    <source>
        <dbReference type="ARBA" id="ARBA00022840"/>
    </source>
</evidence>
<name>A0ABS2S621_9PSEU</name>
<sequence length="507" mass="52698">MRHADRGYVVALAALGVATAALVLAQAELLASVLAGGGGLGLLAGVVAARAGLGWAGRAVTQREAASVKAALRARVLREQVVRGRSGPAGGVVTLVVKGLDAVEPYFAGYLPQLAVAAVVPVAVLARLAFADPGSAVTIALTLPLVPVFAALVGMHTRDRTRRQWAATADVGGHFLDVVRGLGTLRLFGRAQAQARAVRAVAAAHAEETMRTLRVAFLSALVLELVATLSVALVAVPVGLRLLHGGVTPQVALLVLLLAPEAYLPLRAAGAQFHAGAEGLAVLEQVSAARPEPAAVRRRPPDLRVASLVCEGVEVRYPGRAEPALSAFDLRVAPGERIALVGPSGAGKSTLLAVLLGEVVPSAGRVLVGGVDLRELDRERWLRQLAWVPQRPTLFPGTVGENIALGAPGPAARADVRAAARAVGLAGLVDVERPLSSGERQRVAVARALVRAEARLLLLDEPTSRLDGRTEDVVLRAAREWARGRTALVVAHRPALLGEVDRVVEVR</sequence>
<feature type="transmembrane region" description="Helical" evidence="7">
    <location>
        <begin position="136"/>
        <end position="155"/>
    </location>
</feature>
<dbReference type="Pfam" id="PF00005">
    <property type="entry name" value="ABC_tran"/>
    <property type="match status" value="1"/>
</dbReference>
<organism evidence="10 11">
    <name type="scientific">Saccharothrix algeriensis</name>
    <dbReference type="NCBI Taxonomy" id="173560"/>
    <lineage>
        <taxon>Bacteria</taxon>
        <taxon>Bacillati</taxon>
        <taxon>Actinomycetota</taxon>
        <taxon>Actinomycetes</taxon>
        <taxon>Pseudonocardiales</taxon>
        <taxon>Pseudonocardiaceae</taxon>
        <taxon>Saccharothrix</taxon>
    </lineage>
</organism>
<comment type="subcellular location">
    <subcellularLocation>
        <location evidence="1">Cell membrane</location>
        <topology evidence="1">Multi-pass membrane protein</topology>
    </subcellularLocation>
</comment>
<feature type="transmembrane region" description="Helical" evidence="7">
    <location>
        <begin position="107"/>
        <end position="130"/>
    </location>
</feature>
<evidence type="ECO:0000256" key="5">
    <source>
        <dbReference type="ARBA" id="ARBA00022989"/>
    </source>
</evidence>
<evidence type="ECO:0000259" key="9">
    <source>
        <dbReference type="PROSITE" id="PS50929"/>
    </source>
</evidence>
<dbReference type="CDD" id="cd18584">
    <property type="entry name" value="ABC_6TM_AarD_CydD"/>
    <property type="match status" value="1"/>
</dbReference>
<feature type="transmembrane region" description="Helical" evidence="7">
    <location>
        <begin position="35"/>
        <end position="53"/>
    </location>
</feature>
<dbReference type="SMART" id="SM00382">
    <property type="entry name" value="AAA"/>
    <property type="match status" value="1"/>
</dbReference>
<reference evidence="10 11" key="1">
    <citation type="submission" date="2021-01" db="EMBL/GenBank/DDBJ databases">
        <title>Sequencing the genomes of 1000 actinobacteria strains.</title>
        <authorList>
            <person name="Klenk H.-P."/>
        </authorList>
    </citation>
    <scope>NUCLEOTIDE SEQUENCE [LARGE SCALE GENOMIC DNA]</scope>
    <source>
        <strain evidence="10 11">DSM 44581</strain>
    </source>
</reference>
<keyword evidence="5 7" id="KW-1133">Transmembrane helix</keyword>
<evidence type="ECO:0000256" key="6">
    <source>
        <dbReference type="ARBA" id="ARBA00023136"/>
    </source>
</evidence>